<feature type="domain" description="DUF4283" evidence="1">
    <location>
        <begin position="41"/>
        <end position="113"/>
    </location>
</feature>
<dbReference type="EMBL" id="JXTC01000461">
    <property type="protein sequence ID" value="PON52334.1"/>
    <property type="molecule type" value="Genomic_DNA"/>
</dbReference>
<dbReference type="OrthoDB" id="1165906at2759"/>
<feature type="non-terminal residue" evidence="2">
    <location>
        <position position="319"/>
    </location>
</feature>
<gene>
    <name evidence="2" type="ORF">TorRG33x02_308620</name>
</gene>
<accession>A0A2P5BU96</accession>
<dbReference type="Pfam" id="PF14111">
    <property type="entry name" value="DUF4283"/>
    <property type="match status" value="1"/>
</dbReference>
<dbReference type="PANTHER" id="PTHR31286">
    <property type="entry name" value="GLYCINE-RICH CELL WALL STRUCTURAL PROTEIN 1.8-LIKE"/>
    <property type="match status" value="1"/>
</dbReference>
<dbReference type="STRING" id="63057.A0A2P5BU96"/>
<organism evidence="2 3">
    <name type="scientific">Trema orientale</name>
    <name type="common">Charcoal tree</name>
    <name type="synonym">Celtis orientalis</name>
    <dbReference type="NCBI Taxonomy" id="63057"/>
    <lineage>
        <taxon>Eukaryota</taxon>
        <taxon>Viridiplantae</taxon>
        <taxon>Streptophyta</taxon>
        <taxon>Embryophyta</taxon>
        <taxon>Tracheophyta</taxon>
        <taxon>Spermatophyta</taxon>
        <taxon>Magnoliopsida</taxon>
        <taxon>eudicotyledons</taxon>
        <taxon>Gunneridae</taxon>
        <taxon>Pentapetalae</taxon>
        <taxon>rosids</taxon>
        <taxon>fabids</taxon>
        <taxon>Rosales</taxon>
        <taxon>Cannabaceae</taxon>
        <taxon>Trema</taxon>
    </lineage>
</organism>
<dbReference type="InterPro" id="IPR025558">
    <property type="entry name" value="DUF4283"/>
</dbReference>
<comment type="caution">
    <text evidence="2">The sequence shown here is derived from an EMBL/GenBank/DDBJ whole genome shotgun (WGS) entry which is preliminary data.</text>
</comment>
<dbReference type="InterPro" id="IPR040256">
    <property type="entry name" value="At4g02000-like"/>
</dbReference>
<sequence length="319" mass="36321">MVAEEDIESLIKRDVALHCSDEPLELIPSLVPTSVAIQTKLVSKLLHTKKLGRNVVRGIYMWSWERENAWTISKVEPNLFIFTFCKEEDKRYVQEQGPWTADGSLLVLKEWSLSTPISAIDFHKTEFWIRVHGFPICYYSKDNATRIGQCEGRVLKLKYEKLGNFYFNSGLVEDEDKDCSSKVPAMVTDSYGKSVQLYGHWMKGISQMVSYFVPNLHHIHQSTGNWKIDSPQCRRNQFLWSQNLSGGGRRYLQPDPINATMVGLVSPSRTSSMLGVPTMVDEENRGGNVFVLDTSASKFNEVVDFLLLPSPAVQYQLTQ</sequence>
<dbReference type="InParanoid" id="A0A2P5BU96"/>
<evidence type="ECO:0000313" key="2">
    <source>
        <dbReference type="EMBL" id="PON52334.1"/>
    </source>
</evidence>
<dbReference type="AlphaFoldDB" id="A0A2P5BU96"/>
<dbReference type="PANTHER" id="PTHR31286:SF180">
    <property type="entry name" value="OS10G0362600 PROTEIN"/>
    <property type="match status" value="1"/>
</dbReference>
<protein>
    <recommendedName>
        <fullName evidence="1">DUF4283 domain-containing protein</fullName>
    </recommendedName>
</protein>
<name>A0A2P5BU96_TREOI</name>
<keyword evidence="3" id="KW-1185">Reference proteome</keyword>
<evidence type="ECO:0000313" key="3">
    <source>
        <dbReference type="Proteomes" id="UP000237000"/>
    </source>
</evidence>
<proteinExistence type="predicted"/>
<dbReference type="Proteomes" id="UP000237000">
    <property type="component" value="Unassembled WGS sequence"/>
</dbReference>
<reference evidence="3" key="1">
    <citation type="submission" date="2016-06" db="EMBL/GenBank/DDBJ databases">
        <title>Parallel loss of symbiosis genes in relatives of nitrogen-fixing non-legume Parasponia.</title>
        <authorList>
            <person name="Van Velzen R."/>
            <person name="Holmer R."/>
            <person name="Bu F."/>
            <person name="Rutten L."/>
            <person name="Van Zeijl A."/>
            <person name="Liu W."/>
            <person name="Santuari L."/>
            <person name="Cao Q."/>
            <person name="Sharma T."/>
            <person name="Shen D."/>
            <person name="Roswanjaya Y."/>
            <person name="Wardhani T."/>
            <person name="Kalhor M.S."/>
            <person name="Jansen J."/>
            <person name="Van den Hoogen J."/>
            <person name="Gungor B."/>
            <person name="Hartog M."/>
            <person name="Hontelez J."/>
            <person name="Verver J."/>
            <person name="Yang W.-C."/>
            <person name="Schijlen E."/>
            <person name="Repin R."/>
            <person name="Schilthuizen M."/>
            <person name="Schranz E."/>
            <person name="Heidstra R."/>
            <person name="Miyata K."/>
            <person name="Fedorova E."/>
            <person name="Kohlen W."/>
            <person name="Bisseling T."/>
            <person name="Smit S."/>
            <person name="Geurts R."/>
        </authorList>
    </citation>
    <scope>NUCLEOTIDE SEQUENCE [LARGE SCALE GENOMIC DNA]</scope>
    <source>
        <strain evidence="3">cv. RG33-2</strain>
    </source>
</reference>
<evidence type="ECO:0000259" key="1">
    <source>
        <dbReference type="Pfam" id="PF14111"/>
    </source>
</evidence>